<reference evidence="2" key="1">
    <citation type="submission" date="2023-06" db="EMBL/GenBank/DDBJ databases">
        <title>Genome-scale phylogeny and comparative genomics of the fungal order Sordariales.</title>
        <authorList>
            <consortium name="Lawrence Berkeley National Laboratory"/>
            <person name="Hensen N."/>
            <person name="Bonometti L."/>
            <person name="Westerberg I."/>
            <person name="Brannstrom I.O."/>
            <person name="Guillou S."/>
            <person name="Cros-Aarteil S."/>
            <person name="Calhoun S."/>
            <person name="Haridas S."/>
            <person name="Kuo A."/>
            <person name="Mondo S."/>
            <person name="Pangilinan J."/>
            <person name="Riley R."/>
            <person name="Labutti K."/>
            <person name="Andreopoulos B."/>
            <person name="Lipzen A."/>
            <person name="Chen C."/>
            <person name="Yanf M."/>
            <person name="Daum C."/>
            <person name="Ng V."/>
            <person name="Clum A."/>
            <person name="Steindorff A."/>
            <person name="Ohm R."/>
            <person name="Martin F."/>
            <person name="Silar P."/>
            <person name="Natvig D."/>
            <person name="Lalanne C."/>
            <person name="Gautier V."/>
            <person name="Ament-Velasquez S.L."/>
            <person name="Kruys A."/>
            <person name="Hutchinson M.I."/>
            <person name="Powell A.J."/>
            <person name="Barry K."/>
            <person name="Miller A.N."/>
            <person name="Grigoriev I.V."/>
            <person name="Debuchy R."/>
            <person name="Gladieux P."/>
            <person name="Thoren M.H."/>
            <person name="Johannesson H."/>
        </authorList>
    </citation>
    <scope>NUCLEOTIDE SEQUENCE</scope>
    <source>
        <strain evidence="2">CBS 606.72</strain>
    </source>
</reference>
<comment type="caution">
    <text evidence="2">The sequence shown here is derived from an EMBL/GenBank/DDBJ whole genome shotgun (WGS) entry which is preliminary data.</text>
</comment>
<dbReference type="AlphaFoldDB" id="A0AA40CBI8"/>
<feature type="signal peptide" evidence="1">
    <location>
        <begin position="1"/>
        <end position="19"/>
    </location>
</feature>
<dbReference type="EMBL" id="JAULSU010000001">
    <property type="protein sequence ID" value="KAK0631283.1"/>
    <property type="molecule type" value="Genomic_DNA"/>
</dbReference>
<protein>
    <submittedName>
        <fullName evidence="2">Uncharacterized protein</fullName>
    </submittedName>
</protein>
<organism evidence="2 3">
    <name type="scientific">Immersiella caudata</name>
    <dbReference type="NCBI Taxonomy" id="314043"/>
    <lineage>
        <taxon>Eukaryota</taxon>
        <taxon>Fungi</taxon>
        <taxon>Dikarya</taxon>
        <taxon>Ascomycota</taxon>
        <taxon>Pezizomycotina</taxon>
        <taxon>Sordariomycetes</taxon>
        <taxon>Sordariomycetidae</taxon>
        <taxon>Sordariales</taxon>
        <taxon>Lasiosphaeriaceae</taxon>
        <taxon>Immersiella</taxon>
    </lineage>
</organism>
<dbReference type="Pfam" id="PF15474">
    <property type="entry name" value="MU117"/>
    <property type="match status" value="1"/>
</dbReference>
<dbReference type="PROSITE" id="PS51257">
    <property type="entry name" value="PROKAR_LIPOPROTEIN"/>
    <property type="match status" value="1"/>
</dbReference>
<gene>
    <name evidence="2" type="ORF">B0T14DRAFT_559098</name>
</gene>
<sequence>MRSILVTTTLAALIACAAAVPAPSPLNVDAVPQSETGQPAWVLREDIPAGAAVFGLDGEPDNETALAERDDTSPNPARLLKRSDCNGSSTCWTVEPSSCTAARNRYNDGSWYCGYTSRIKLNCEACAGCTAIFTCSNYGGACFAGWYLKNQFSRIYGEVGCGRCGSYTWSEENAWGCRVTYNYCGTWSCNDVG</sequence>
<keyword evidence="3" id="KW-1185">Reference proteome</keyword>
<name>A0AA40CBI8_9PEZI</name>
<keyword evidence="1" id="KW-0732">Signal</keyword>
<evidence type="ECO:0000313" key="3">
    <source>
        <dbReference type="Proteomes" id="UP001175000"/>
    </source>
</evidence>
<evidence type="ECO:0000313" key="2">
    <source>
        <dbReference type="EMBL" id="KAK0631283.1"/>
    </source>
</evidence>
<accession>A0AA40CBI8</accession>
<dbReference type="InterPro" id="IPR029167">
    <property type="entry name" value="Mug117"/>
</dbReference>
<dbReference type="Proteomes" id="UP001175000">
    <property type="component" value="Unassembled WGS sequence"/>
</dbReference>
<feature type="chain" id="PRO_5041369118" evidence="1">
    <location>
        <begin position="20"/>
        <end position="193"/>
    </location>
</feature>
<evidence type="ECO:0000256" key="1">
    <source>
        <dbReference type="SAM" id="SignalP"/>
    </source>
</evidence>
<proteinExistence type="predicted"/>